<dbReference type="HAMAP" id="MF_01114">
    <property type="entry name" value="RecX"/>
    <property type="match status" value="1"/>
</dbReference>
<evidence type="ECO:0000259" key="7">
    <source>
        <dbReference type="Pfam" id="PF21981"/>
    </source>
</evidence>
<dbReference type="InterPro" id="IPR053925">
    <property type="entry name" value="RecX_HTH_3rd"/>
</dbReference>
<feature type="domain" description="RecX second three-helical" evidence="6">
    <location>
        <begin position="104"/>
        <end position="143"/>
    </location>
</feature>
<evidence type="ECO:0000256" key="1">
    <source>
        <dbReference type="ARBA" id="ARBA00004496"/>
    </source>
</evidence>
<dbReference type="AlphaFoldDB" id="A0A839K038"/>
<evidence type="ECO:0000259" key="8">
    <source>
        <dbReference type="Pfam" id="PF21982"/>
    </source>
</evidence>
<dbReference type="InterPro" id="IPR053924">
    <property type="entry name" value="RecX_HTH_2nd"/>
</dbReference>
<dbReference type="InterPro" id="IPR053926">
    <property type="entry name" value="RecX_HTH_1st"/>
</dbReference>
<feature type="domain" description="RecX third three-helical" evidence="7">
    <location>
        <begin position="160"/>
        <end position="200"/>
    </location>
</feature>
<accession>A0A839K038</accession>
<dbReference type="GO" id="GO:0006282">
    <property type="term" value="P:regulation of DNA repair"/>
    <property type="evidence" value="ECO:0007669"/>
    <property type="project" value="UniProtKB-UniRule"/>
</dbReference>
<sequence length="201" mass="24134">MLVTSLKELKKNKIQVYLDEEYTFLLDQKEINKYHINENMIMTKELYKELEELMYAKAKSKALSLLYFSDRSDTELRNKLREYGFNDSMIDRTMTYLYEYGYVDDERMASAYIRSRMHTKSKYYIQRELQQKGIRDDIIEELLTREYDNETNEDAELIAISKAIKKKTKAPEELSYEEKQKLIASLFRKGFSIDKIKRVLT</sequence>
<evidence type="ECO:0000256" key="3">
    <source>
        <dbReference type="ARBA" id="ARBA00018111"/>
    </source>
</evidence>
<evidence type="ECO:0000256" key="4">
    <source>
        <dbReference type="ARBA" id="ARBA00022490"/>
    </source>
</evidence>
<dbReference type="InterPro" id="IPR036388">
    <property type="entry name" value="WH-like_DNA-bd_sf"/>
</dbReference>
<organism evidence="9 10">
    <name type="scientific">Variimorphobacter saccharofermentans</name>
    <dbReference type="NCBI Taxonomy" id="2755051"/>
    <lineage>
        <taxon>Bacteria</taxon>
        <taxon>Bacillati</taxon>
        <taxon>Bacillota</taxon>
        <taxon>Clostridia</taxon>
        <taxon>Lachnospirales</taxon>
        <taxon>Lachnospiraceae</taxon>
        <taxon>Variimorphobacter</taxon>
    </lineage>
</organism>
<keyword evidence="10" id="KW-1185">Reference proteome</keyword>
<name>A0A839K038_9FIRM</name>
<proteinExistence type="inferred from homology"/>
<evidence type="ECO:0000313" key="9">
    <source>
        <dbReference type="EMBL" id="MBB2183020.1"/>
    </source>
</evidence>
<reference evidence="9 10" key="1">
    <citation type="submission" date="2020-07" db="EMBL/GenBank/DDBJ databases">
        <title>Characterization and genome sequencing of isolate MD1, a novel member within the family Lachnospiraceae.</title>
        <authorList>
            <person name="Rettenmaier R."/>
            <person name="Di Bello L."/>
            <person name="Zinser C."/>
            <person name="Scheitz K."/>
            <person name="Liebl W."/>
            <person name="Zverlov V."/>
        </authorList>
    </citation>
    <scope>NUCLEOTIDE SEQUENCE [LARGE SCALE GENOMIC DNA]</scope>
    <source>
        <strain evidence="9 10">MD1</strain>
    </source>
</reference>
<dbReference type="Pfam" id="PF02631">
    <property type="entry name" value="RecX_HTH2"/>
    <property type="match status" value="1"/>
</dbReference>
<dbReference type="GO" id="GO:0005737">
    <property type="term" value="C:cytoplasm"/>
    <property type="evidence" value="ECO:0007669"/>
    <property type="project" value="UniProtKB-SubCell"/>
</dbReference>
<evidence type="ECO:0000256" key="2">
    <source>
        <dbReference type="ARBA" id="ARBA00009695"/>
    </source>
</evidence>
<comment type="function">
    <text evidence="5">Modulates RecA activity.</text>
</comment>
<dbReference type="Gene3D" id="1.10.10.10">
    <property type="entry name" value="Winged helix-like DNA-binding domain superfamily/Winged helix DNA-binding domain"/>
    <property type="match status" value="3"/>
</dbReference>
<comment type="caution">
    <text evidence="9">The sequence shown here is derived from an EMBL/GenBank/DDBJ whole genome shotgun (WGS) entry which is preliminary data.</text>
</comment>
<dbReference type="Pfam" id="PF21982">
    <property type="entry name" value="RecX_HTH1"/>
    <property type="match status" value="1"/>
</dbReference>
<dbReference type="PANTHER" id="PTHR33602">
    <property type="entry name" value="REGULATORY PROTEIN RECX FAMILY PROTEIN"/>
    <property type="match status" value="1"/>
</dbReference>
<dbReference type="PANTHER" id="PTHR33602:SF1">
    <property type="entry name" value="REGULATORY PROTEIN RECX FAMILY PROTEIN"/>
    <property type="match status" value="1"/>
</dbReference>
<protein>
    <recommendedName>
        <fullName evidence="3 5">Regulatory protein RecX</fullName>
    </recommendedName>
</protein>
<evidence type="ECO:0000259" key="6">
    <source>
        <dbReference type="Pfam" id="PF02631"/>
    </source>
</evidence>
<dbReference type="EMBL" id="JACEGA010000001">
    <property type="protein sequence ID" value="MBB2183020.1"/>
    <property type="molecule type" value="Genomic_DNA"/>
</dbReference>
<dbReference type="RefSeq" id="WP_228352705.1">
    <property type="nucleotide sequence ID" value="NZ_JACEGA010000001.1"/>
</dbReference>
<comment type="subcellular location">
    <subcellularLocation>
        <location evidence="1 5">Cytoplasm</location>
    </subcellularLocation>
</comment>
<gene>
    <name evidence="5" type="primary">recX</name>
    <name evidence="9" type="ORF">H0486_09030</name>
</gene>
<comment type="similarity">
    <text evidence="2 5">Belongs to the RecX family.</text>
</comment>
<dbReference type="InterPro" id="IPR003783">
    <property type="entry name" value="Regulatory_RecX"/>
</dbReference>
<feature type="domain" description="RecX first three-helical" evidence="8">
    <location>
        <begin position="58"/>
        <end position="97"/>
    </location>
</feature>
<evidence type="ECO:0000256" key="5">
    <source>
        <dbReference type="HAMAP-Rule" id="MF_01114"/>
    </source>
</evidence>
<keyword evidence="4 5" id="KW-0963">Cytoplasm</keyword>
<dbReference type="Pfam" id="PF21981">
    <property type="entry name" value="RecX_HTH3"/>
    <property type="match status" value="1"/>
</dbReference>
<dbReference type="Proteomes" id="UP000574276">
    <property type="component" value="Unassembled WGS sequence"/>
</dbReference>
<evidence type="ECO:0000313" key="10">
    <source>
        <dbReference type="Proteomes" id="UP000574276"/>
    </source>
</evidence>